<gene>
    <name evidence="5" type="primary">CSON014000</name>
</gene>
<evidence type="ECO:0000256" key="1">
    <source>
        <dbReference type="ARBA" id="ARBA00004123"/>
    </source>
</evidence>
<dbReference type="InterPro" id="IPR021827">
    <property type="entry name" value="Nup186/Nup192/Nup205"/>
</dbReference>
<name>A0A336M9C1_CULSO</name>
<evidence type="ECO:0000256" key="4">
    <source>
        <dbReference type="ARBA" id="ARBA00023242"/>
    </source>
</evidence>
<organism evidence="5">
    <name type="scientific">Culicoides sonorensis</name>
    <name type="common">Biting midge</name>
    <dbReference type="NCBI Taxonomy" id="179676"/>
    <lineage>
        <taxon>Eukaryota</taxon>
        <taxon>Metazoa</taxon>
        <taxon>Ecdysozoa</taxon>
        <taxon>Arthropoda</taxon>
        <taxon>Hexapoda</taxon>
        <taxon>Insecta</taxon>
        <taxon>Pterygota</taxon>
        <taxon>Neoptera</taxon>
        <taxon>Endopterygota</taxon>
        <taxon>Diptera</taxon>
        <taxon>Nematocera</taxon>
        <taxon>Chironomoidea</taxon>
        <taxon>Ceratopogonidae</taxon>
        <taxon>Ceratopogoninae</taxon>
        <taxon>Culicoides</taxon>
        <taxon>Monoculicoides</taxon>
    </lineage>
</organism>
<protein>
    <submittedName>
        <fullName evidence="5">CSON014000 protein</fullName>
    </submittedName>
</protein>
<dbReference type="VEuPathDB" id="VectorBase:CSON014000"/>
<dbReference type="GO" id="GO:0006999">
    <property type="term" value="P:nuclear pore organization"/>
    <property type="evidence" value="ECO:0007669"/>
    <property type="project" value="TreeGrafter"/>
</dbReference>
<sequence length="1914" mass="214993">MSDASPDDMWTPFKHLQSVVESYLSSNSSDSNLSELEVVLRKHKQNFTTLLKNPPKNSKSREEIRQGITDGINLPGLGHTILSKDLVDESIIISDMYDVNEFIALELLCTAQQQMPNHPGLPRGLVAILLYYDGRKALVTALKELMQARSGVSWCTDASQEVTQFVTNYTDGLVADGLLGKIIELLEKFDVSKEVELLSNNRALGPPKHHRQVLDLFEDIRVLLATCLFNYSAQSGLPRETVLKLIKHLSKYKPSTAIGGVGDVTLALQMALMYATDLSVMHRHEDGEEIAKSLPIVKDSEFIETVLETLSQQWECEGLRSLAMFSFGLAIATLRLPTQNIFNNPARISDNDEMLVDAAIQGKVFDFIHYTLLENEQIFKVEFYYRRMHLIFTDFIELMHSKVTELRARADETARTVQAFQAQGVEPPNNLCHNFETLLLAVGKLYENDYLGLNLSLEYWGPSDTINTSYHRSSTRSVCLFKFIRLAGELLPPILFVPYLKMLAGLSSNPESARNAFNLLKQGSGTSGNTTISWDHFFNSFSKYYANLRQEQNPGTETIYRSRALNRSISPEEIAGLQAVLKVLQAVATHDEVARSALCEHPGWAPLHILLGLVGSSIIIPLKTDLVLALAALAKSKETALQLWANLEASQIIVTIPTTAAFSSRGIESEIEEIESRNEYYPLTLAVLDLLYNLSNAVIPRNLGVGTRRPGLDPYLTFIINSVFLRFYSRNYKNVGEKWAIAAKTLKILDMYLRTYEINPADFPVQGQTKEENPLPGFHILLQMHTKSDFLRLLLLIIDESCTLFESYAPFPGKKHLEEASKYALNILERALHQQEVFFEAHFTSNCSILLSGLNKLLLGVNPRSGKPDHLLNVTKFVTFNSWLPTHSLLGIQILTHVIRQPNVNSYLLGLFLQNEKTKLEIRHGFVECLENDVVTETLNRGDDVICLKEAVINLLQDSLPQSAPNLAQYLLGFDVTKDIRNTRLQQPGILDFPSNCTKSLINLLDTVLENQDKNLTEDIQRLYEKAYILLYALCFDPRTSDIMLRFLRSCNDFLGRHISGLPFANTKDAHVLSQMSHLLKCVSIELKQTAASNQITIFGNLCKILLGVVQNQLAEPSPLELSQIHSSLMGSHSIMETPSRNKRTSETKLLLCLLLDSVSVELSQVEKPKWDFFDGSMLQGLIKSCEVSTKAGKKLINVKKLHDILRDEINSVQSTLVVGHLNQILVEMEQVLDYALALNAQKNNSGATVEFLEAWGQVTETLFSVAPQFVVSNDVKQMLMLLVNLRTCYSKTPHSTLDATLNSTSNHLSVSQLLTLNGTQTATVASPRTNTLSLKFILRNIIEWIIVSGLASQRLRINLYASLLNFMHIVKGTTPKEIIDHDHNDEFVSRLDKSVIVSRNNGQDNSDQMEMTIDVLASYGDKLVDILSHDCIGGHDVCKMLALSCIDMLLDLDPMSNFVQFISRRGYLTNLIESLLKIDNQLCKVLDVKPDTLKALYVYESKMAMLSRVAGSHIGAELLLEHKILSVLASMKVFDLHPDFQVHNYLSMTQDNTTFIPPVESRYQQILFPALSLCNVILTTLGTENHSTITQIIYFLLSHSDMIEVVLRAGTPLLNIGLLKELAAITCLIARINNQEISNMIDPQVNQDLGAHLYRLQKLMMTLFPRFVITDKLLKDINQIEARNNFGTADEVNKALHLKYVFQIASNLALYAKNSVFNHSTDHKSVNVLFSPNIAEAHSSDPVNLQSSSPSLGVVVSQLRYCVDYYNKEKSIYDGLVRQKSSISNLTLDPNTQIQASNLNDRLNDKHNELKYCVFIIEHCLYLLWAHLDFYMLKAVGFNETFGNELLLTAEPGGWKVTGEDISRLKENLVQVITETFCKQLINTTAEGTTADKGYVEALLRRIKRLIQFVPVK</sequence>
<dbReference type="GO" id="GO:0044611">
    <property type="term" value="C:nuclear pore inner ring"/>
    <property type="evidence" value="ECO:0007669"/>
    <property type="project" value="TreeGrafter"/>
</dbReference>
<proteinExistence type="inferred from homology"/>
<reference evidence="5" key="1">
    <citation type="submission" date="2018-07" db="EMBL/GenBank/DDBJ databases">
        <authorList>
            <person name="Quirk P.G."/>
            <person name="Krulwich T.A."/>
        </authorList>
    </citation>
    <scope>NUCLEOTIDE SEQUENCE</scope>
</reference>
<evidence type="ECO:0000256" key="3">
    <source>
        <dbReference type="ARBA" id="ARBA00022448"/>
    </source>
</evidence>
<evidence type="ECO:0000256" key="2">
    <source>
        <dbReference type="ARBA" id="ARBA00005892"/>
    </source>
</evidence>
<dbReference type="EMBL" id="UFQT01000749">
    <property type="protein sequence ID" value="SSX26944.1"/>
    <property type="molecule type" value="Genomic_DNA"/>
</dbReference>
<dbReference type="PANTHER" id="PTHR31344:SF0">
    <property type="entry name" value="NUCLEAR PORE COMPLEX PROTEIN NUP205"/>
    <property type="match status" value="1"/>
</dbReference>
<accession>A0A336M9C1</accession>
<comment type="similarity">
    <text evidence="2">Belongs to the NUP186/NUP192/NUP205 family.</text>
</comment>
<dbReference type="Pfam" id="PF11894">
    <property type="entry name" value="Nup192"/>
    <property type="match status" value="1"/>
</dbReference>
<dbReference type="GO" id="GO:0017056">
    <property type="term" value="F:structural constituent of nuclear pore"/>
    <property type="evidence" value="ECO:0007669"/>
    <property type="project" value="TreeGrafter"/>
</dbReference>
<dbReference type="OMA" id="WSQMFAE"/>
<keyword evidence="4" id="KW-0539">Nucleus</keyword>
<dbReference type="PANTHER" id="PTHR31344">
    <property type="entry name" value="NUCLEAR PORE COMPLEX PROTEIN NUP205"/>
    <property type="match status" value="1"/>
</dbReference>
<comment type="subcellular location">
    <subcellularLocation>
        <location evidence="1">Nucleus</location>
    </subcellularLocation>
</comment>
<keyword evidence="3" id="KW-0813">Transport</keyword>
<evidence type="ECO:0000313" key="5">
    <source>
        <dbReference type="EMBL" id="SSX26944.1"/>
    </source>
</evidence>